<protein>
    <submittedName>
        <fullName evidence="2">Uncharacterized protein</fullName>
    </submittedName>
</protein>
<evidence type="ECO:0000313" key="3">
    <source>
        <dbReference type="Proteomes" id="UP000054302"/>
    </source>
</evidence>
<name>A0A0D1ZU78_EXOME</name>
<dbReference type="VEuPathDB" id="FungiDB:PV10_07665"/>
<sequence length="384" mass="43644">MPEVQHVKRVWHKGSTTSSSSTSSTPSHRSGSSRHSQYTANTSYSDFKAEAKYSKGSPTQKYNPQPEVNPRSSCETYASTTVDECEDSYHQVGICPPLRARCYKPDAVAATSCEFSQLFPSTRRLLIQHDDTSLDGNLNLRVDTEVPAGRGHMMKVTLFHLKMNDLSERQFSLRRYQRASGREVCNSKRKYLKPATRPSISPRKLSLTNVLTKMSLKSLAVKPRAKVVHEPCDSESEDEFDFSSAEVKATIPTKVIRLEFSNYAQVELERNERSERSMYDFEYWGEQFSWRRNMIEDDEDDEAVFSLDLVNVATGACIAHIIPDKISRAQEREEARQGSWVPPCSMRITEKRMPSDLGDVIVATGLLALTDDCIRGRWREAHRL</sequence>
<evidence type="ECO:0000256" key="1">
    <source>
        <dbReference type="SAM" id="MobiDB-lite"/>
    </source>
</evidence>
<dbReference type="Proteomes" id="UP000054302">
    <property type="component" value="Unassembled WGS sequence"/>
</dbReference>
<dbReference type="STRING" id="212818.A0A0D1ZU78"/>
<evidence type="ECO:0000313" key="2">
    <source>
        <dbReference type="EMBL" id="KIV90353.1"/>
    </source>
</evidence>
<proteinExistence type="predicted"/>
<reference evidence="2 3" key="1">
    <citation type="submission" date="2015-01" db="EMBL/GenBank/DDBJ databases">
        <title>The Genome Sequence of Exophiala mesophila CBS40295.</title>
        <authorList>
            <consortium name="The Broad Institute Genomics Platform"/>
            <person name="Cuomo C."/>
            <person name="de Hoog S."/>
            <person name="Gorbushina A."/>
            <person name="Stielow B."/>
            <person name="Teixiera M."/>
            <person name="Abouelleil A."/>
            <person name="Chapman S.B."/>
            <person name="Priest M."/>
            <person name="Young S.K."/>
            <person name="Wortman J."/>
            <person name="Nusbaum C."/>
            <person name="Birren B."/>
        </authorList>
    </citation>
    <scope>NUCLEOTIDE SEQUENCE [LARGE SCALE GENOMIC DNA]</scope>
    <source>
        <strain evidence="2 3">CBS 40295</strain>
    </source>
</reference>
<dbReference type="GeneID" id="27325510"/>
<organism evidence="2 3">
    <name type="scientific">Exophiala mesophila</name>
    <name type="common">Black yeast-like fungus</name>
    <dbReference type="NCBI Taxonomy" id="212818"/>
    <lineage>
        <taxon>Eukaryota</taxon>
        <taxon>Fungi</taxon>
        <taxon>Dikarya</taxon>
        <taxon>Ascomycota</taxon>
        <taxon>Pezizomycotina</taxon>
        <taxon>Eurotiomycetes</taxon>
        <taxon>Chaetothyriomycetidae</taxon>
        <taxon>Chaetothyriales</taxon>
        <taxon>Herpotrichiellaceae</taxon>
        <taxon>Exophiala</taxon>
    </lineage>
</organism>
<accession>A0A0D1ZU78</accession>
<keyword evidence="3" id="KW-1185">Reference proteome</keyword>
<dbReference type="RefSeq" id="XP_016221927.1">
    <property type="nucleotide sequence ID" value="XM_016372595.1"/>
</dbReference>
<feature type="compositionally biased region" description="Low complexity" evidence="1">
    <location>
        <begin position="14"/>
        <end position="36"/>
    </location>
</feature>
<gene>
    <name evidence="2" type="ORF">PV10_07665</name>
</gene>
<feature type="region of interest" description="Disordered" evidence="1">
    <location>
        <begin position="1"/>
        <end position="74"/>
    </location>
</feature>
<dbReference type="HOGENOM" id="CLU_033074_1_1_1"/>
<dbReference type="OrthoDB" id="5317787at2759"/>
<dbReference type="OMA" id="EPLAHIC"/>
<dbReference type="AlphaFoldDB" id="A0A0D1ZU78"/>
<dbReference type="EMBL" id="KN847524">
    <property type="protein sequence ID" value="KIV90353.1"/>
    <property type="molecule type" value="Genomic_DNA"/>
</dbReference>